<evidence type="ECO:0000313" key="2">
    <source>
        <dbReference type="Proteomes" id="UP001480082"/>
    </source>
</evidence>
<organism evidence="1 2">
    <name type="scientific">Mesorhizobium australicum</name>
    <dbReference type="NCBI Taxonomy" id="536018"/>
    <lineage>
        <taxon>Bacteria</taxon>
        <taxon>Pseudomonadati</taxon>
        <taxon>Pseudomonadota</taxon>
        <taxon>Alphaproteobacteria</taxon>
        <taxon>Hyphomicrobiales</taxon>
        <taxon>Phyllobacteriaceae</taxon>
        <taxon>Mesorhizobium</taxon>
    </lineage>
</organism>
<name>A0ACC6T0B1_9HYPH</name>
<reference evidence="1 2" key="1">
    <citation type="journal article" date="2024" name="Proc. Natl. Acad. Sci. U.S.A.">
        <title>The evolutionary genomics of adaptation to stress in wild rhizobium bacteria.</title>
        <authorList>
            <person name="Kehlet-Delgado H."/>
            <person name="Montoya A.P."/>
            <person name="Jensen K.T."/>
            <person name="Wendlandt C.E."/>
            <person name="Dexheimer C."/>
            <person name="Roberts M."/>
            <person name="Torres Martinez L."/>
            <person name="Friesen M.L."/>
            <person name="Griffitts J.S."/>
            <person name="Porter S.S."/>
        </authorList>
    </citation>
    <scope>NUCLEOTIDE SEQUENCE [LARGE SCALE GENOMIC DNA]</scope>
    <source>
        <strain evidence="1 2">M0468</strain>
    </source>
</reference>
<sequence>MKIVTSSFFTKLPPEFAPISIARWAPHRLRDIPTLCALSPGEWFKSVDVDEYRRHYFEQLAGLNPRATVRAIEELAAGRPAALLCWERPRDANFCHRGYVSAWLHDEAGLEVYEFGREGCGHQHPKLPEAHRSGPAQARLI</sequence>
<evidence type="ECO:0000313" key="1">
    <source>
        <dbReference type="EMBL" id="MER9285453.1"/>
    </source>
</evidence>
<proteinExistence type="predicted"/>
<dbReference type="Proteomes" id="UP001480082">
    <property type="component" value="Unassembled WGS sequence"/>
</dbReference>
<accession>A0ACC6T0B1</accession>
<keyword evidence="2" id="KW-1185">Reference proteome</keyword>
<dbReference type="EMBL" id="JAMYRI010000008">
    <property type="protein sequence ID" value="MER9285453.1"/>
    <property type="molecule type" value="Genomic_DNA"/>
</dbReference>
<gene>
    <name evidence="1" type="ORF">NKI81_15990</name>
</gene>
<protein>
    <submittedName>
        <fullName evidence="1">Uncharacterized protein</fullName>
    </submittedName>
</protein>
<comment type="caution">
    <text evidence="1">The sequence shown here is derived from an EMBL/GenBank/DDBJ whole genome shotgun (WGS) entry which is preliminary data.</text>
</comment>